<keyword evidence="3" id="KW-1185">Reference proteome</keyword>
<name>A0A9Q3BHZ7_9BASI</name>
<feature type="compositionally biased region" description="Basic residues" evidence="1">
    <location>
        <begin position="44"/>
        <end position="54"/>
    </location>
</feature>
<proteinExistence type="predicted"/>
<reference evidence="2" key="1">
    <citation type="submission" date="2021-03" db="EMBL/GenBank/DDBJ databases">
        <title>Draft genome sequence of rust myrtle Austropuccinia psidii MF-1, a brazilian biotype.</title>
        <authorList>
            <person name="Quecine M.C."/>
            <person name="Pachon D.M.R."/>
            <person name="Bonatelli M.L."/>
            <person name="Correr F.H."/>
            <person name="Franceschini L.M."/>
            <person name="Leite T.F."/>
            <person name="Margarido G.R.A."/>
            <person name="Almeida C.A."/>
            <person name="Ferrarezi J.A."/>
            <person name="Labate C.A."/>
        </authorList>
    </citation>
    <scope>NUCLEOTIDE SEQUENCE</scope>
    <source>
        <strain evidence="2">MF-1</strain>
    </source>
</reference>
<evidence type="ECO:0000313" key="2">
    <source>
        <dbReference type="EMBL" id="MBW0465989.1"/>
    </source>
</evidence>
<evidence type="ECO:0000256" key="1">
    <source>
        <dbReference type="SAM" id="MobiDB-lite"/>
    </source>
</evidence>
<dbReference type="OrthoDB" id="5552562at2759"/>
<dbReference type="EMBL" id="AVOT02001182">
    <property type="protein sequence ID" value="MBW0465989.1"/>
    <property type="molecule type" value="Genomic_DNA"/>
</dbReference>
<protein>
    <submittedName>
        <fullName evidence="2">Uncharacterized protein</fullName>
    </submittedName>
</protein>
<feature type="compositionally biased region" description="Basic and acidic residues" evidence="1">
    <location>
        <begin position="7"/>
        <end position="26"/>
    </location>
</feature>
<feature type="region of interest" description="Disordered" evidence="1">
    <location>
        <begin position="1"/>
        <end position="59"/>
    </location>
</feature>
<organism evidence="2 3">
    <name type="scientific">Austropuccinia psidii MF-1</name>
    <dbReference type="NCBI Taxonomy" id="1389203"/>
    <lineage>
        <taxon>Eukaryota</taxon>
        <taxon>Fungi</taxon>
        <taxon>Dikarya</taxon>
        <taxon>Basidiomycota</taxon>
        <taxon>Pucciniomycotina</taxon>
        <taxon>Pucciniomycetes</taxon>
        <taxon>Pucciniales</taxon>
        <taxon>Sphaerophragmiaceae</taxon>
        <taxon>Austropuccinia</taxon>
    </lineage>
</organism>
<gene>
    <name evidence="2" type="ORF">O181_005704</name>
</gene>
<dbReference type="Proteomes" id="UP000765509">
    <property type="component" value="Unassembled WGS sequence"/>
</dbReference>
<dbReference type="AlphaFoldDB" id="A0A9Q3BHZ7"/>
<accession>A0A9Q3BHZ7</accession>
<evidence type="ECO:0000313" key="3">
    <source>
        <dbReference type="Proteomes" id="UP000765509"/>
    </source>
</evidence>
<sequence length="151" mass="17411">MNIDLELGTRYHERQKEKGIKEEKKPPVTGYNSFRPPQYSLSKNPHHKKDKKGKNFQVSKDRLHADILNKDSKLIVSEKDKRIKAGLNTYCGGKNPIERFFKTPQNRPGSSRGFPRKQRKALVGIMMCSMVLTCFLQEHKCALSILLSRNI</sequence>
<comment type="caution">
    <text evidence="2">The sequence shown here is derived from an EMBL/GenBank/DDBJ whole genome shotgun (WGS) entry which is preliminary data.</text>
</comment>